<keyword evidence="1" id="KW-0812">Transmembrane</keyword>
<reference evidence="2" key="1">
    <citation type="submission" date="2020-11" db="EMBL/GenBank/DDBJ databases">
        <title>Bacterial whole genome sequence for Panacibacter sp. DH6.</title>
        <authorList>
            <person name="Le V."/>
            <person name="Ko S."/>
            <person name="Ahn C.-Y."/>
            <person name="Oh H.-M."/>
        </authorList>
    </citation>
    <scope>NUCLEOTIDE SEQUENCE</scope>
    <source>
        <strain evidence="2">DH6</strain>
    </source>
</reference>
<evidence type="ECO:0000313" key="3">
    <source>
        <dbReference type="Proteomes" id="UP000628448"/>
    </source>
</evidence>
<evidence type="ECO:0000313" key="2">
    <source>
        <dbReference type="EMBL" id="MBG9377907.1"/>
    </source>
</evidence>
<dbReference type="Proteomes" id="UP000628448">
    <property type="component" value="Unassembled WGS sequence"/>
</dbReference>
<keyword evidence="1" id="KW-1133">Transmembrane helix</keyword>
<gene>
    <name evidence="2" type="ORF">I5907_16825</name>
</gene>
<keyword evidence="3" id="KW-1185">Reference proteome</keyword>
<proteinExistence type="predicted"/>
<keyword evidence="1" id="KW-0472">Membrane</keyword>
<protein>
    <submittedName>
        <fullName evidence="2">Uncharacterized protein</fullName>
    </submittedName>
</protein>
<dbReference type="RefSeq" id="WP_196991968.1">
    <property type="nucleotide sequence ID" value="NZ_JADWYR010000002.1"/>
</dbReference>
<name>A0A931GYX0_9BACT</name>
<dbReference type="AlphaFoldDB" id="A0A931GYX0"/>
<feature type="transmembrane region" description="Helical" evidence="1">
    <location>
        <begin position="12"/>
        <end position="35"/>
    </location>
</feature>
<feature type="transmembrane region" description="Helical" evidence="1">
    <location>
        <begin position="72"/>
        <end position="101"/>
    </location>
</feature>
<accession>A0A931GYX0</accession>
<sequence>MEQTTLKRTYNISFLIMLFCIFCFTVGQFIPIYFTDTGFRTLFYFVIYILLVIAVSRTIFKRIHKSRKENVSSAWFYSILIGFATLVIFGLWTLGLFFSVWTEASILYVKKDNPKIKIIRRYVNEGAFGGGTHPNDYQIVLHRPILFIFKMETSIDTAKIDRTVWLQRQD</sequence>
<organism evidence="2 3">
    <name type="scientific">Panacibacter microcysteis</name>
    <dbReference type="NCBI Taxonomy" id="2793269"/>
    <lineage>
        <taxon>Bacteria</taxon>
        <taxon>Pseudomonadati</taxon>
        <taxon>Bacteroidota</taxon>
        <taxon>Chitinophagia</taxon>
        <taxon>Chitinophagales</taxon>
        <taxon>Chitinophagaceae</taxon>
        <taxon>Panacibacter</taxon>
    </lineage>
</organism>
<comment type="caution">
    <text evidence="2">The sequence shown here is derived from an EMBL/GenBank/DDBJ whole genome shotgun (WGS) entry which is preliminary data.</text>
</comment>
<dbReference type="EMBL" id="JADWYR010000002">
    <property type="protein sequence ID" value="MBG9377907.1"/>
    <property type="molecule type" value="Genomic_DNA"/>
</dbReference>
<feature type="transmembrane region" description="Helical" evidence="1">
    <location>
        <begin position="41"/>
        <end position="60"/>
    </location>
</feature>
<evidence type="ECO:0000256" key="1">
    <source>
        <dbReference type="SAM" id="Phobius"/>
    </source>
</evidence>